<evidence type="ECO:0000313" key="2">
    <source>
        <dbReference type="EMBL" id="KAK0608309.1"/>
    </source>
</evidence>
<feature type="compositionally biased region" description="Basic and acidic residues" evidence="1">
    <location>
        <begin position="15"/>
        <end position="26"/>
    </location>
</feature>
<accession>A0AA39TXD7</accession>
<comment type="caution">
    <text evidence="2">The sequence shown here is derived from an EMBL/GenBank/DDBJ whole genome shotgun (WGS) entry which is preliminary data.</text>
</comment>
<organism evidence="2 3">
    <name type="scientific">Acer saccharum</name>
    <name type="common">Sugar maple</name>
    <dbReference type="NCBI Taxonomy" id="4024"/>
    <lineage>
        <taxon>Eukaryota</taxon>
        <taxon>Viridiplantae</taxon>
        <taxon>Streptophyta</taxon>
        <taxon>Embryophyta</taxon>
        <taxon>Tracheophyta</taxon>
        <taxon>Spermatophyta</taxon>
        <taxon>Magnoliopsida</taxon>
        <taxon>eudicotyledons</taxon>
        <taxon>Gunneridae</taxon>
        <taxon>Pentapetalae</taxon>
        <taxon>rosids</taxon>
        <taxon>malvids</taxon>
        <taxon>Sapindales</taxon>
        <taxon>Sapindaceae</taxon>
        <taxon>Hippocastanoideae</taxon>
        <taxon>Acereae</taxon>
        <taxon>Acer</taxon>
    </lineage>
</organism>
<dbReference type="EMBL" id="JAUESC010000001">
    <property type="protein sequence ID" value="KAK0608309.1"/>
    <property type="molecule type" value="Genomic_DNA"/>
</dbReference>
<feature type="region of interest" description="Disordered" evidence="1">
    <location>
        <begin position="1"/>
        <end position="30"/>
    </location>
</feature>
<evidence type="ECO:0000256" key="1">
    <source>
        <dbReference type="SAM" id="MobiDB-lite"/>
    </source>
</evidence>
<protein>
    <submittedName>
        <fullName evidence="2">Uncharacterized protein</fullName>
    </submittedName>
</protein>
<dbReference type="AlphaFoldDB" id="A0AA39TXD7"/>
<gene>
    <name evidence="2" type="ORF">LWI29_028718</name>
</gene>
<sequence>MKSTGLDPTAVLGKDGSRERKQKVVEDSGQSVMKQLGAELADEMEGIEEVAEAEVEGELEMNLTRDNEVIPHT</sequence>
<name>A0AA39TXD7_ACESA</name>
<proteinExistence type="predicted"/>
<dbReference type="Proteomes" id="UP001168877">
    <property type="component" value="Unassembled WGS sequence"/>
</dbReference>
<reference evidence="2" key="1">
    <citation type="journal article" date="2022" name="Plant J.">
        <title>Strategies of tolerance reflected in two North American maple genomes.</title>
        <authorList>
            <person name="McEvoy S.L."/>
            <person name="Sezen U.U."/>
            <person name="Trouern-Trend A."/>
            <person name="McMahon S.M."/>
            <person name="Schaberg P.G."/>
            <person name="Yang J."/>
            <person name="Wegrzyn J.L."/>
            <person name="Swenson N.G."/>
        </authorList>
    </citation>
    <scope>NUCLEOTIDE SEQUENCE</scope>
    <source>
        <strain evidence="2">NS2018</strain>
    </source>
</reference>
<reference evidence="2" key="2">
    <citation type="submission" date="2023-06" db="EMBL/GenBank/DDBJ databases">
        <authorList>
            <person name="Swenson N.G."/>
            <person name="Wegrzyn J.L."/>
            <person name="Mcevoy S.L."/>
        </authorList>
    </citation>
    <scope>NUCLEOTIDE SEQUENCE</scope>
    <source>
        <strain evidence="2">NS2018</strain>
        <tissue evidence="2">Leaf</tissue>
    </source>
</reference>
<evidence type="ECO:0000313" key="3">
    <source>
        <dbReference type="Proteomes" id="UP001168877"/>
    </source>
</evidence>
<keyword evidence="3" id="KW-1185">Reference proteome</keyword>